<name>A0A0K9GY58_9BACI</name>
<dbReference type="OrthoDB" id="9805585at2"/>
<evidence type="ECO:0000256" key="1">
    <source>
        <dbReference type="ARBA" id="ARBA00022603"/>
    </source>
</evidence>
<protein>
    <submittedName>
        <fullName evidence="5">SAM-dependent methyltransferase</fullName>
    </submittedName>
</protein>
<dbReference type="SUPFAM" id="SSF53335">
    <property type="entry name" value="S-adenosyl-L-methionine-dependent methyltransferases"/>
    <property type="match status" value="1"/>
</dbReference>
<reference evidence="6" key="1">
    <citation type="submission" date="2015-07" db="EMBL/GenBank/DDBJ databases">
        <title>Genome sequencing project for genomic taxonomy and phylogenomics of Bacillus-like bacteria.</title>
        <authorList>
            <person name="Liu B."/>
            <person name="Wang J."/>
            <person name="Zhu Y."/>
            <person name="Liu G."/>
            <person name="Chen Q."/>
            <person name="Chen Z."/>
            <person name="Lan J."/>
            <person name="Che J."/>
            <person name="Ge C."/>
            <person name="Shi H."/>
            <person name="Pan Z."/>
            <person name="Liu X."/>
        </authorList>
    </citation>
    <scope>NUCLEOTIDE SEQUENCE [LARGE SCALE GENOMIC DNA]</scope>
    <source>
        <strain evidence="6">FJAT-27997</strain>
    </source>
</reference>
<dbReference type="EMBL" id="LFZW01000001">
    <property type="protein sequence ID" value="KMY51555.1"/>
    <property type="molecule type" value="Genomic_DNA"/>
</dbReference>
<keyword evidence="4" id="KW-0694">RNA-binding</keyword>
<evidence type="ECO:0000313" key="5">
    <source>
        <dbReference type="EMBL" id="KMY51555.1"/>
    </source>
</evidence>
<keyword evidence="6" id="KW-1185">Reference proteome</keyword>
<dbReference type="Gene3D" id="3.40.50.150">
    <property type="entry name" value="Vaccinia Virus protein VP39"/>
    <property type="match status" value="1"/>
</dbReference>
<keyword evidence="2 5" id="KW-0808">Transferase</keyword>
<dbReference type="InterPro" id="IPR001737">
    <property type="entry name" value="KsgA/Erm"/>
</dbReference>
<evidence type="ECO:0000256" key="2">
    <source>
        <dbReference type="ARBA" id="ARBA00022679"/>
    </source>
</evidence>
<comment type="caution">
    <text evidence="5">The sequence shown here is derived from an EMBL/GenBank/DDBJ whole genome shotgun (WGS) entry which is preliminary data.</text>
</comment>
<keyword evidence="3" id="KW-0949">S-adenosyl-L-methionine</keyword>
<proteinExistence type="predicted"/>
<dbReference type="STRING" id="1679170.AC625_20060"/>
<evidence type="ECO:0000256" key="4">
    <source>
        <dbReference type="ARBA" id="ARBA00022884"/>
    </source>
</evidence>
<dbReference type="GO" id="GO:0032259">
    <property type="term" value="P:methylation"/>
    <property type="evidence" value="ECO:0007669"/>
    <property type="project" value="UniProtKB-KW"/>
</dbReference>
<keyword evidence="1 5" id="KW-0489">Methyltransferase</keyword>
<dbReference type="CDD" id="cd02440">
    <property type="entry name" value="AdoMet_MTases"/>
    <property type="match status" value="1"/>
</dbReference>
<sequence>MNAFRFIQQYIKHPRFVGAMIPSSKQLAKQMVAPICFEEATCIIEYGPGTGVFTEEIIKKKHPETILLVIEVNESFYKILKEKYKQMDKVYIVHGSAEDVAQIKEQYAISKVDYVVSGLPFTSLPLMISRNILKQTNKVLREEGKFITFQYSKMKQNFFRTFFGNIQIKKVYWNVPPAYVFTCSF</sequence>
<accession>A0A0K9GY58</accession>
<organism evidence="5 6">
    <name type="scientific">Peribacillus loiseleuriae</name>
    <dbReference type="NCBI Taxonomy" id="1679170"/>
    <lineage>
        <taxon>Bacteria</taxon>
        <taxon>Bacillati</taxon>
        <taxon>Bacillota</taxon>
        <taxon>Bacilli</taxon>
        <taxon>Bacillales</taxon>
        <taxon>Bacillaceae</taxon>
        <taxon>Peribacillus</taxon>
    </lineage>
</organism>
<dbReference type="PATRIC" id="fig|1679170.3.peg.4552"/>
<dbReference type="RefSeq" id="WP_049682907.1">
    <property type="nucleotide sequence ID" value="NZ_LFZW01000001.1"/>
</dbReference>
<dbReference type="GO" id="GO:0008168">
    <property type="term" value="F:methyltransferase activity"/>
    <property type="evidence" value="ECO:0007669"/>
    <property type="project" value="UniProtKB-KW"/>
</dbReference>
<gene>
    <name evidence="5" type="ORF">AC625_20060</name>
</gene>
<dbReference type="InterPro" id="IPR029063">
    <property type="entry name" value="SAM-dependent_MTases_sf"/>
</dbReference>
<dbReference type="GO" id="GO:0003723">
    <property type="term" value="F:RNA binding"/>
    <property type="evidence" value="ECO:0007669"/>
    <property type="project" value="UniProtKB-KW"/>
</dbReference>
<evidence type="ECO:0000313" key="6">
    <source>
        <dbReference type="Proteomes" id="UP000037146"/>
    </source>
</evidence>
<dbReference type="AlphaFoldDB" id="A0A0K9GY58"/>
<evidence type="ECO:0000256" key="3">
    <source>
        <dbReference type="ARBA" id="ARBA00022691"/>
    </source>
</evidence>
<dbReference type="Proteomes" id="UP000037146">
    <property type="component" value="Unassembled WGS sequence"/>
</dbReference>
<dbReference type="Pfam" id="PF00398">
    <property type="entry name" value="RrnaAD"/>
    <property type="match status" value="1"/>
</dbReference>